<dbReference type="PANTHER" id="PTHR43422:SF3">
    <property type="entry name" value="THIAMINE THIAZOLE SYNTHASE"/>
    <property type="match status" value="1"/>
</dbReference>
<proteinExistence type="predicted"/>
<organism evidence="1 2">
    <name type="scientific">Rhododendron williamsianum</name>
    <dbReference type="NCBI Taxonomy" id="262921"/>
    <lineage>
        <taxon>Eukaryota</taxon>
        <taxon>Viridiplantae</taxon>
        <taxon>Streptophyta</taxon>
        <taxon>Embryophyta</taxon>
        <taxon>Tracheophyta</taxon>
        <taxon>Spermatophyta</taxon>
        <taxon>Magnoliopsida</taxon>
        <taxon>eudicotyledons</taxon>
        <taxon>Gunneridae</taxon>
        <taxon>Pentapetalae</taxon>
        <taxon>asterids</taxon>
        <taxon>Ericales</taxon>
        <taxon>Ericaceae</taxon>
        <taxon>Ericoideae</taxon>
        <taxon>Rhodoreae</taxon>
        <taxon>Rhododendron</taxon>
    </lineage>
</organism>
<dbReference type="OrthoDB" id="10520355at2759"/>
<accession>A0A6A4M1N4</accession>
<dbReference type="Proteomes" id="UP000428333">
    <property type="component" value="Linkage Group LG02"/>
</dbReference>
<dbReference type="AlphaFoldDB" id="A0A6A4M1N4"/>
<dbReference type="PANTHER" id="PTHR43422">
    <property type="entry name" value="THIAMINE THIAZOLE SYNTHASE"/>
    <property type="match status" value="1"/>
</dbReference>
<protein>
    <submittedName>
        <fullName evidence="1">Uncharacterized protein</fullName>
    </submittedName>
</protein>
<name>A0A6A4M1N4_9ERIC</name>
<evidence type="ECO:0000313" key="2">
    <source>
        <dbReference type="Proteomes" id="UP000428333"/>
    </source>
</evidence>
<feature type="non-terminal residue" evidence="1">
    <location>
        <position position="1"/>
    </location>
</feature>
<keyword evidence="2" id="KW-1185">Reference proteome</keyword>
<evidence type="ECO:0000313" key="1">
    <source>
        <dbReference type="EMBL" id="KAE9465303.1"/>
    </source>
</evidence>
<dbReference type="EMBL" id="QEFC01000280">
    <property type="protein sequence ID" value="KAE9465303.1"/>
    <property type="molecule type" value="Genomic_DNA"/>
</dbReference>
<dbReference type="Gene3D" id="6.10.250.2840">
    <property type="match status" value="1"/>
</dbReference>
<sequence length="201" mass="23033">MGFADGFAGECLAGDEWWRRRRLGIIMVIHAPFIGLFYEDNASYPNRCDYYVITDGGDEMIAAQAEHQGTNHAIYQVCYDPFDEFVMLWICTCAGQIALLYPSPRRRPTISKLFKFDPIKELSVSREMARWYMMDMITYADTGVVVVGAGSAGLTSTIRTQMSRLCIKWFQELEGNYLLEQEKHKDLLESMEKKCTDMGDD</sequence>
<dbReference type="Pfam" id="PF01946">
    <property type="entry name" value="Thi4"/>
    <property type="match status" value="1"/>
</dbReference>
<reference evidence="1 2" key="1">
    <citation type="journal article" date="2019" name="Genome Biol. Evol.">
        <title>The Rhododendron genome and chromosomal organization provide insight into shared whole-genome duplications across the heath family (Ericaceae).</title>
        <authorList>
            <person name="Soza V.L."/>
            <person name="Lindsley D."/>
            <person name="Waalkes A."/>
            <person name="Ramage E."/>
            <person name="Patwardhan R.P."/>
            <person name="Burton J.N."/>
            <person name="Adey A."/>
            <person name="Kumar A."/>
            <person name="Qiu R."/>
            <person name="Shendure J."/>
            <person name="Hall B."/>
        </authorList>
    </citation>
    <scope>NUCLEOTIDE SEQUENCE [LARGE SCALE GENOMIC DNA]</scope>
    <source>
        <strain evidence="1">RSF 1966-606</strain>
    </source>
</reference>
<gene>
    <name evidence="1" type="ORF">C3L33_02787</name>
</gene>
<comment type="caution">
    <text evidence="1">The sequence shown here is derived from an EMBL/GenBank/DDBJ whole genome shotgun (WGS) entry which is preliminary data.</text>
</comment>